<dbReference type="EMBL" id="LVJN01000020">
    <property type="protein sequence ID" value="OSM02131.1"/>
    <property type="molecule type" value="Genomic_DNA"/>
</dbReference>
<evidence type="ECO:0000313" key="6">
    <source>
        <dbReference type="EMBL" id="OSM02131.1"/>
    </source>
</evidence>
<feature type="domain" description="Glycosyl transferase family 1" evidence="4">
    <location>
        <begin position="215"/>
        <end position="375"/>
    </location>
</feature>
<dbReference type="Gene3D" id="3.40.50.2000">
    <property type="entry name" value="Glycogen Phosphorylase B"/>
    <property type="match status" value="2"/>
</dbReference>
<evidence type="ECO:0000259" key="4">
    <source>
        <dbReference type="Pfam" id="PF00534"/>
    </source>
</evidence>
<feature type="domain" description="Glycosyltransferase subfamily 4-like N-terminal" evidence="5">
    <location>
        <begin position="36"/>
        <end position="201"/>
    </location>
</feature>
<dbReference type="STRING" id="1434232.MAIT1_02224"/>
<comment type="similarity">
    <text evidence="1">Belongs to the glycosyltransferase group 1 family. Glycosyltransferase 4 subfamily.</text>
</comment>
<dbReference type="Proteomes" id="UP000194003">
    <property type="component" value="Unassembled WGS sequence"/>
</dbReference>
<dbReference type="InterPro" id="IPR001296">
    <property type="entry name" value="Glyco_trans_1"/>
</dbReference>
<gene>
    <name evidence="6" type="ORF">MAIT1_02224</name>
</gene>
<keyword evidence="7" id="KW-1185">Reference proteome</keyword>
<sequence length="413" mass="45043">MGAKFVHCAGRKGAFMARIVMLTPWFPETPDAQQGKFILDSAQALAQRGHSVLAIVAEPYRLGGARRKPDWLPAGVCWRALRYPSAPRYVARGLTQWFCERLLAPQVAHMAQTFGADLLHGHNERLAAVAIRAGRAAQAPVVATWHGVETHPRMQRSKAQAFVGRVQHGVDRAVVVGDALRRHYPALAQRPDGAHTVHNGFRPVDAAAVSRAPWSDPWRVVSVSNLQPGKGIDVTLRALAQLRNLPDWQGDWRYDVIGDGPQRRSLEALSHSLGLAQRVRFHGRLKHDQLAVWLGQAHLFCLPSQPEAFGIAYLEAMSAGCLALGVAGEGPSAFIVHGQSGVLAQEPSPDLVAAHLQELRAHPSTAQQIALAGQERVLSEFTWARHAERLESLYAQLLRACDPQSASLAGKSL</sequence>
<evidence type="ECO:0000313" key="7">
    <source>
        <dbReference type="Proteomes" id="UP000194003"/>
    </source>
</evidence>
<dbReference type="CDD" id="cd03801">
    <property type="entry name" value="GT4_PimA-like"/>
    <property type="match status" value="1"/>
</dbReference>
<dbReference type="AlphaFoldDB" id="A0A1Y2K260"/>
<name>A0A1Y2K260_9PROT</name>
<proteinExistence type="inferred from homology"/>
<evidence type="ECO:0000259" key="5">
    <source>
        <dbReference type="Pfam" id="PF13439"/>
    </source>
</evidence>
<dbReference type="PANTHER" id="PTHR12526:SF640">
    <property type="entry name" value="COLANIC ACID BIOSYNTHESIS GLYCOSYLTRANSFERASE WCAL-RELATED"/>
    <property type="match status" value="1"/>
</dbReference>
<dbReference type="PANTHER" id="PTHR12526">
    <property type="entry name" value="GLYCOSYLTRANSFERASE"/>
    <property type="match status" value="1"/>
</dbReference>
<evidence type="ECO:0000256" key="1">
    <source>
        <dbReference type="ARBA" id="ARBA00009481"/>
    </source>
</evidence>
<comment type="caution">
    <text evidence="6">The sequence shown here is derived from an EMBL/GenBank/DDBJ whole genome shotgun (WGS) entry which is preliminary data.</text>
</comment>
<keyword evidence="2" id="KW-0328">Glycosyltransferase</keyword>
<dbReference type="Pfam" id="PF00534">
    <property type="entry name" value="Glycos_transf_1"/>
    <property type="match status" value="1"/>
</dbReference>
<accession>A0A1Y2K260</accession>
<evidence type="ECO:0000256" key="3">
    <source>
        <dbReference type="ARBA" id="ARBA00022679"/>
    </source>
</evidence>
<protein>
    <submittedName>
        <fullName evidence="6">Putative group 1 glycosyl transferase</fullName>
    </submittedName>
</protein>
<organism evidence="6 7">
    <name type="scientific">Magnetofaba australis IT-1</name>
    <dbReference type="NCBI Taxonomy" id="1434232"/>
    <lineage>
        <taxon>Bacteria</taxon>
        <taxon>Pseudomonadati</taxon>
        <taxon>Pseudomonadota</taxon>
        <taxon>Magnetococcia</taxon>
        <taxon>Magnetococcales</taxon>
        <taxon>Magnetococcaceae</taxon>
        <taxon>Magnetofaba</taxon>
    </lineage>
</organism>
<dbReference type="SUPFAM" id="SSF53756">
    <property type="entry name" value="UDP-Glycosyltransferase/glycogen phosphorylase"/>
    <property type="match status" value="1"/>
</dbReference>
<dbReference type="InterPro" id="IPR028098">
    <property type="entry name" value="Glyco_trans_4-like_N"/>
</dbReference>
<reference evidence="6 7" key="1">
    <citation type="journal article" date="2016" name="BMC Genomics">
        <title>Combined genomic and structural analyses of a cultured magnetotactic bacterium reveals its niche adaptation to a dynamic environment.</title>
        <authorList>
            <person name="Araujo A.C."/>
            <person name="Morillo V."/>
            <person name="Cypriano J."/>
            <person name="Teixeira L.C."/>
            <person name="Leao P."/>
            <person name="Lyra S."/>
            <person name="Almeida L.G."/>
            <person name="Bazylinski D.A."/>
            <person name="Vasconcellos A.T."/>
            <person name="Abreu F."/>
            <person name="Lins U."/>
        </authorList>
    </citation>
    <scope>NUCLEOTIDE SEQUENCE [LARGE SCALE GENOMIC DNA]</scope>
    <source>
        <strain evidence="6 7">IT-1</strain>
    </source>
</reference>
<dbReference type="Pfam" id="PF13439">
    <property type="entry name" value="Glyco_transf_4"/>
    <property type="match status" value="1"/>
</dbReference>
<keyword evidence="3 6" id="KW-0808">Transferase</keyword>
<dbReference type="GO" id="GO:0016757">
    <property type="term" value="F:glycosyltransferase activity"/>
    <property type="evidence" value="ECO:0007669"/>
    <property type="project" value="UniProtKB-KW"/>
</dbReference>
<evidence type="ECO:0000256" key="2">
    <source>
        <dbReference type="ARBA" id="ARBA00022676"/>
    </source>
</evidence>